<sequence>MSDITQTWHCPLLPSRFRLLDLGPDIGGLEPEQMHCPGRTGYILESRRSRPETTISNSAIRKARTETETHNRFIDKTSNRVVYFEKQGREVDPSPKPSS</sequence>
<reference evidence="2" key="1">
    <citation type="journal article" date="2021" name="Proc. Natl. Acad. Sci. U.S.A.">
        <title>A Catalog of Tens of Thousands of Viruses from Human Metagenomes Reveals Hidden Associations with Chronic Diseases.</title>
        <authorList>
            <person name="Tisza M.J."/>
            <person name="Buck C.B."/>
        </authorList>
    </citation>
    <scope>NUCLEOTIDE SEQUENCE</scope>
    <source>
        <strain evidence="2">Ct0YK8</strain>
    </source>
</reference>
<feature type="region of interest" description="Disordered" evidence="1">
    <location>
        <begin position="49"/>
        <end position="72"/>
    </location>
</feature>
<dbReference type="EMBL" id="BK015222">
    <property type="protein sequence ID" value="DAD96732.1"/>
    <property type="molecule type" value="Genomic_DNA"/>
</dbReference>
<evidence type="ECO:0000313" key="2">
    <source>
        <dbReference type="EMBL" id="DAD96732.1"/>
    </source>
</evidence>
<feature type="compositionally biased region" description="Basic and acidic residues" evidence="1">
    <location>
        <begin position="63"/>
        <end position="72"/>
    </location>
</feature>
<name>A0A8S5NQS0_9CAUD</name>
<organism evidence="2">
    <name type="scientific">Caudovirales sp. ct0YK8</name>
    <dbReference type="NCBI Taxonomy" id="2826764"/>
    <lineage>
        <taxon>Viruses</taxon>
        <taxon>Duplodnaviria</taxon>
        <taxon>Heunggongvirae</taxon>
        <taxon>Uroviricota</taxon>
        <taxon>Caudoviricetes</taxon>
    </lineage>
</organism>
<protein>
    <submittedName>
        <fullName evidence="2">Uncharacterized protein</fullName>
    </submittedName>
</protein>
<evidence type="ECO:0000256" key="1">
    <source>
        <dbReference type="SAM" id="MobiDB-lite"/>
    </source>
</evidence>
<accession>A0A8S5NQS0</accession>
<proteinExistence type="predicted"/>